<feature type="domain" description="DUF4367" evidence="2">
    <location>
        <begin position="129"/>
        <end position="229"/>
    </location>
</feature>
<reference evidence="3" key="1">
    <citation type="submission" date="2020-08" db="EMBL/GenBank/DDBJ databases">
        <title>Genome public.</title>
        <authorList>
            <person name="Liu C."/>
            <person name="Sun Q."/>
        </authorList>
    </citation>
    <scope>NUCLEOTIDE SEQUENCE</scope>
    <source>
        <strain evidence="3">BX21</strain>
    </source>
</reference>
<organism evidence="3 4">
    <name type="scientific">Paratissierella segnis</name>
    <dbReference type="NCBI Taxonomy" id="2763679"/>
    <lineage>
        <taxon>Bacteria</taxon>
        <taxon>Bacillati</taxon>
        <taxon>Bacillota</taxon>
        <taxon>Tissierellia</taxon>
        <taxon>Tissierellales</taxon>
        <taxon>Tissierellaceae</taxon>
        <taxon>Paratissierella</taxon>
    </lineage>
</organism>
<evidence type="ECO:0000256" key="1">
    <source>
        <dbReference type="SAM" id="Phobius"/>
    </source>
</evidence>
<proteinExistence type="predicted"/>
<keyword evidence="1" id="KW-1133">Transmembrane helix</keyword>
<evidence type="ECO:0000259" key="2">
    <source>
        <dbReference type="Pfam" id="PF14285"/>
    </source>
</evidence>
<evidence type="ECO:0000313" key="4">
    <source>
        <dbReference type="Proteomes" id="UP000601171"/>
    </source>
</evidence>
<keyword evidence="1" id="KW-0812">Transmembrane</keyword>
<dbReference type="EMBL" id="JACRTG010000034">
    <property type="protein sequence ID" value="MBC8589473.1"/>
    <property type="molecule type" value="Genomic_DNA"/>
</dbReference>
<accession>A0A926ETF7</accession>
<feature type="transmembrane region" description="Helical" evidence="1">
    <location>
        <begin position="73"/>
        <end position="95"/>
    </location>
</feature>
<sequence length="234" mass="27375">MMYDKVLTDEELDKLLIEYMPKADALLDQLEEERDKDVEPHVFSKGYKRKLKKTIKEYSRTPMQKRLANIGKYAAAILIAFILTNSILIATVQAYREKVFETIVTVYDRFTSIIIKVEEPISEGLSFTEPSYIPDGFEVIKDKQTDITRKINYMNGNRIIIYMQGIITNEEIRIDTEGTTIEEMKINNQIIKYVFNKDMYIAYWNDDNFIYSVNAEVSFEELVKIIEGIIENTK</sequence>
<protein>
    <submittedName>
        <fullName evidence="3">DUF4367 domain-containing protein</fullName>
    </submittedName>
</protein>
<dbReference type="InterPro" id="IPR025377">
    <property type="entry name" value="DUF4367"/>
</dbReference>
<evidence type="ECO:0000313" key="3">
    <source>
        <dbReference type="EMBL" id="MBC8589473.1"/>
    </source>
</evidence>
<dbReference type="AlphaFoldDB" id="A0A926ETF7"/>
<gene>
    <name evidence="3" type="ORF">H8707_14755</name>
</gene>
<dbReference type="Proteomes" id="UP000601171">
    <property type="component" value="Unassembled WGS sequence"/>
</dbReference>
<keyword evidence="4" id="KW-1185">Reference proteome</keyword>
<dbReference type="Pfam" id="PF14285">
    <property type="entry name" value="DUF4367"/>
    <property type="match status" value="1"/>
</dbReference>
<name>A0A926ETF7_9FIRM</name>
<comment type="caution">
    <text evidence="3">The sequence shown here is derived from an EMBL/GenBank/DDBJ whole genome shotgun (WGS) entry which is preliminary data.</text>
</comment>
<keyword evidence="1" id="KW-0472">Membrane</keyword>